<feature type="coiled-coil region" evidence="1">
    <location>
        <begin position="163"/>
        <end position="218"/>
    </location>
</feature>
<evidence type="ECO:0000313" key="2">
    <source>
        <dbReference type="EMBL" id="RIB01333.1"/>
    </source>
</evidence>
<protein>
    <submittedName>
        <fullName evidence="2">Uncharacterized protein</fullName>
    </submittedName>
</protein>
<dbReference type="AlphaFoldDB" id="A0A397U1Q1"/>
<name>A0A397U1Q1_9GLOM</name>
<accession>A0A397U1Q1</accession>
<organism evidence="2 3">
    <name type="scientific">Gigaspora rosea</name>
    <dbReference type="NCBI Taxonomy" id="44941"/>
    <lineage>
        <taxon>Eukaryota</taxon>
        <taxon>Fungi</taxon>
        <taxon>Fungi incertae sedis</taxon>
        <taxon>Mucoromycota</taxon>
        <taxon>Glomeromycotina</taxon>
        <taxon>Glomeromycetes</taxon>
        <taxon>Diversisporales</taxon>
        <taxon>Gigasporaceae</taxon>
        <taxon>Gigaspora</taxon>
    </lineage>
</organism>
<dbReference type="EMBL" id="QKWP01003182">
    <property type="protein sequence ID" value="RIB01333.1"/>
    <property type="molecule type" value="Genomic_DNA"/>
</dbReference>
<dbReference type="Proteomes" id="UP000266673">
    <property type="component" value="Unassembled WGS sequence"/>
</dbReference>
<dbReference type="OrthoDB" id="2487349at2759"/>
<evidence type="ECO:0000256" key="1">
    <source>
        <dbReference type="SAM" id="Coils"/>
    </source>
</evidence>
<gene>
    <name evidence="2" type="ORF">C2G38_2231156</name>
</gene>
<reference evidence="2 3" key="1">
    <citation type="submission" date="2018-06" db="EMBL/GenBank/DDBJ databases">
        <title>Comparative genomics reveals the genomic features of Rhizophagus irregularis, R. cerebriforme, R. diaphanum and Gigaspora rosea, and their symbiotic lifestyle signature.</title>
        <authorList>
            <person name="Morin E."/>
            <person name="San Clemente H."/>
            <person name="Chen E.C.H."/>
            <person name="De La Providencia I."/>
            <person name="Hainaut M."/>
            <person name="Kuo A."/>
            <person name="Kohler A."/>
            <person name="Murat C."/>
            <person name="Tang N."/>
            <person name="Roy S."/>
            <person name="Loubradou J."/>
            <person name="Henrissat B."/>
            <person name="Grigoriev I.V."/>
            <person name="Corradi N."/>
            <person name="Roux C."/>
            <person name="Martin F.M."/>
        </authorList>
    </citation>
    <scope>NUCLEOTIDE SEQUENCE [LARGE SCALE GENOMIC DNA]</scope>
    <source>
        <strain evidence="2 3">DAOM 194757</strain>
    </source>
</reference>
<evidence type="ECO:0000313" key="3">
    <source>
        <dbReference type="Proteomes" id="UP000266673"/>
    </source>
</evidence>
<keyword evidence="1" id="KW-0175">Coiled coil</keyword>
<comment type="caution">
    <text evidence="2">The sequence shown here is derived from an EMBL/GenBank/DDBJ whole genome shotgun (WGS) entry which is preliminary data.</text>
</comment>
<sequence>MAPKIRKIRINEIPDVNLTNDVYETYCQYFMNGRLTPFYDSHQYFCNQSNKFHATLRKINEELKNYDDYVDENKKILDSGKGGNNCEESSNNNIELSSDNLDENNHQSLILSENALINQASDLTPTAPLTPTVLLADNCKQPQENPINIERVKHLHIGDTRIYQRTESAYEKIKTENRELETKIIITEKELVRKEQELKSEKEKNYSLEKKLKIAEDSNTNLTIGFTTTENELTRKKTIILKKLKIAQDSNTNLKIRLTTTENELTRIKQELKSEKEKNNNLEEKHKITQDINTTLTIKLAATEKELKRIKQELKSEKVKNDNLQSEFKLTIEELKVTQDSNTNIKIKLDTIQNELKAAQVFNSDLQAKITTAENELKKSKIKIEALEKEVKILNKQRIKGEERKLALEKLSHGYRELQDTIDKINQEKFIEETKKHKDILEKAEESLNDYEEC</sequence>
<feature type="coiled-coil region" evidence="1">
    <location>
        <begin position="363"/>
        <end position="428"/>
    </location>
</feature>
<dbReference type="STRING" id="44941.A0A397U1Q1"/>
<proteinExistence type="predicted"/>
<feature type="coiled-coil region" evidence="1">
    <location>
        <begin position="244"/>
        <end position="327"/>
    </location>
</feature>
<keyword evidence="3" id="KW-1185">Reference proteome</keyword>